<gene>
    <name evidence="4" type="ORF">NBRC110019_08110</name>
</gene>
<feature type="domain" description="tRNA/rRNA methyltransferase SpoU type" evidence="3">
    <location>
        <begin position="18"/>
        <end position="160"/>
    </location>
</feature>
<evidence type="ECO:0000313" key="5">
    <source>
        <dbReference type="Proteomes" id="UP001143545"/>
    </source>
</evidence>
<dbReference type="InterPro" id="IPR001537">
    <property type="entry name" value="SpoU_MeTrfase"/>
</dbReference>
<dbReference type="GO" id="GO:0006396">
    <property type="term" value="P:RNA processing"/>
    <property type="evidence" value="ECO:0007669"/>
    <property type="project" value="InterPro"/>
</dbReference>
<dbReference type="CDD" id="cd18082">
    <property type="entry name" value="SpoU-like_family"/>
    <property type="match status" value="1"/>
</dbReference>
<keyword evidence="1 4" id="KW-0489">Methyltransferase</keyword>
<dbReference type="GO" id="GO:0008173">
    <property type="term" value="F:RNA methyltransferase activity"/>
    <property type="evidence" value="ECO:0007669"/>
    <property type="project" value="InterPro"/>
</dbReference>
<keyword evidence="2" id="KW-0808">Transferase</keyword>
<dbReference type="InterPro" id="IPR029028">
    <property type="entry name" value="Alpha/beta_knot_MTases"/>
</dbReference>
<protein>
    <submittedName>
        <fullName evidence="4">tRNA/rRNA methyltransferase</fullName>
    </submittedName>
</protein>
<dbReference type="AlphaFoldDB" id="A0A9W6EUV0"/>
<dbReference type="Pfam" id="PF00588">
    <property type="entry name" value="SpoU_methylase"/>
    <property type="match status" value="1"/>
</dbReference>
<accession>A0A9W6EUV0</accession>
<evidence type="ECO:0000313" key="4">
    <source>
        <dbReference type="EMBL" id="GLB51772.1"/>
    </source>
</evidence>
<dbReference type="InterPro" id="IPR051259">
    <property type="entry name" value="rRNA_Methyltransferase"/>
</dbReference>
<organism evidence="4 5">
    <name type="scientific">Neptunitalea chrysea</name>
    <dbReference type="NCBI Taxonomy" id="1647581"/>
    <lineage>
        <taxon>Bacteria</taxon>
        <taxon>Pseudomonadati</taxon>
        <taxon>Bacteroidota</taxon>
        <taxon>Flavobacteriia</taxon>
        <taxon>Flavobacteriales</taxon>
        <taxon>Flavobacteriaceae</taxon>
        <taxon>Neptunitalea</taxon>
    </lineage>
</organism>
<dbReference type="PANTHER" id="PTHR43191">
    <property type="entry name" value="RRNA METHYLTRANSFERASE 3"/>
    <property type="match status" value="1"/>
</dbReference>
<reference evidence="4" key="1">
    <citation type="submission" date="2022-07" db="EMBL/GenBank/DDBJ databases">
        <title>Taxonomy of Novel Oxalotrophic and Methylotrophic Bacteria.</title>
        <authorList>
            <person name="Sahin N."/>
            <person name="Tani A."/>
        </authorList>
    </citation>
    <scope>NUCLEOTIDE SEQUENCE</scope>
    <source>
        <strain evidence="4">AM327</strain>
    </source>
</reference>
<name>A0A9W6EUV0_9FLAO</name>
<evidence type="ECO:0000256" key="1">
    <source>
        <dbReference type="ARBA" id="ARBA00022603"/>
    </source>
</evidence>
<dbReference type="Gene3D" id="3.40.1280.10">
    <property type="match status" value="1"/>
</dbReference>
<evidence type="ECO:0000259" key="3">
    <source>
        <dbReference type="Pfam" id="PF00588"/>
    </source>
</evidence>
<dbReference type="GO" id="GO:0003723">
    <property type="term" value="F:RNA binding"/>
    <property type="evidence" value="ECO:0007669"/>
    <property type="project" value="InterPro"/>
</dbReference>
<keyword evidence="5" id="KW-1185">Reference proteome</keyword>
<dbReference type="RefSeq" id="WP_281752657.1">
    <property type="nucleotide sequence ID" value="NZ_BRVP01000004.1"/>
</dbReference>
<evidence type="ECO:0000256" key="2">
    <source>
        <dbReference type="ARBA" id="ARBA00022679"/>
    </source>
</evidence>
<dbReference type="PANTHER" id="PTHR43191:SF7">
    <property type="entry name" value="OBP33PEP LIKE PROTEIN"/>
    <property type="match status" value="1"/>
</dbReference>
<dbReference type="Proteomes" id="UP001143545">
    <property type="component" value="Unassembled WGS sequence"/>
</dbReference>
<dbReference type="EMBL" id="BRVP01000004">
    <property type="protein sequence ID" value="GLB51772.1"/>
    <property type="molecule type" value="Genomic_DNA"/>
</dbReference>
<proteinExistence type="predicted"/>
<sequence>MQQLTHHQNRFTAKKFPVTVVCDTVTSPANVGTIFRTADAFGVENIIFCGAVPDFGKRMQKTSRSTEKYVPFEYKEDILDVVADLKNRGYTVCSVEITDTSIPLPEVPFKLHNKIALVIGAENYGVSEMVLNQSEYITHITMYGANSSMNVAQALTLALYECTKIFDVVK</sequence>
<comment type="caution">
    <text evidence="4">The sequence shown here is derived from an EMBL/GenBank/DDBJ whole genome shotgun (WGS) entry which is preliminary data.</text>
</comment>
<dbReference type="GO" id="GO:0032259">
    <property type="term" value="P:methylation"/>
    <property type="evidence" value="ECO:0007669"/>
    <property type="project" value="UniProtKB-KW"/>
</dbReference>
<dbReference type="SUPFAM" id="SSF75217">
    <property type="entry name" value="alpha/beta knot"/>
    <property type="match status" value="1"/>
</dbReference>
<dbReference type="InterPro" id="IPR029026">
    <property type="entry name" value="tRNA_m1G_MTases_N"/>
</dbReference>